<evidence type="ECO:0000313" key="2">
    <source>
        <dbReference type="Proteomes" id="UP000244174"/>
    </source>
</evidence>
<evidence type="ECO:0000313" key="1">
    <source>
        <dbReference type="EMBL" id="PTX44356.1"/>
    </source>
</evidence>
<dbReference type="EMBL" id="QBKQ01000001">
    <property type="protein sequence ID" value="PTX44356.1"/>
    <property type="molecule type" value="Genomic_DNA"/>
</dbReference>
<proteinExistence type="predicted"/>
<dbReference type="RefSeq" id="WP_108170323.1">
    <property type="nucleotide sequence ID" value="NZ_QBKQ01000001.1"/>
</dbReference>
<protein>
    <recommendedName>
        <fullName evidence="3">Esterase</fullName>
    </recommendedName>
</protein>
<dbReference type="Proteomes" id="UP000244174">
    <property type="component" value="Unassembled WGS sequence"/>
</dbReference>
<sequence length="161" mass="18242">MNILYLHGLKSKLSPEKRKVLEEYGKVFAPDINYENSNIQPVEILKQHRDTHFNVVIGSSMGALNAFIISENIGRPALLFNPPLKKYSQIKFASYHTKGLHPKHIFLGGSDDIVDPADTLKFLATYKAADLSINLDQKNGHRIPIHIFEEQVARFFSSICH</sequence>
<dbReference type="Gene3D" id="3.40.50.1820">
    <property type="entry name" value="alpha/beta hydrolase"/>
    <property type="match status" value="1"/>
</dbReference>
<comment type="caution">
    <text evidence="1">The sequence shown here is derived from an EMBL/GenBank/DDBJ whole genome shotgun (WGS) entry which is preliminary data.</text>
</comment>
<reference evidence="1 2" key="1">
    <citation type="submission" date="2018-04" db="EMBL/GenBank/DDBJ databases">
        <title>Genomic Encyclopedia of Archaeal and Bacterial Type Strains, Phase II (KMG-II): from individual species to whole genera.</title>
        <authorList>
            <person name="Goeker M."/>
        </authorList>
    </citation>
    <scope>NUCLEOTIDE SEQUENCE [LARGE SCALE GENOMIC DNA]</scope>
    <source>
        <strain evidence="1 2">DSM 23082</strain>
    </source>
</reference>
<organism evidence="1 2">
    <name type="scientific">Christiangramia gaetbulicola</name>
    <dbReference type="NCBI Taxonomy" id="703340"/>
    <lineage>
        <taxon>Bacteria</taxon>
        <taxon>Pseudomonadati</taxon>
        <taxon>Bacteroidota</taxon>
        <taxon>Flavobacteriia</taxon>
        <taxon>Flavobacteriales</taxon>
        <taxon>Flavobacteriaceae</taxon>
        <taxon>Christiangramia</taxon>
    </lineage>
</organism>
<dbReference type="Pfam" id="PF05728">
    <property type="entry name" value="UPF0227"/>
    <property type="match status" value="1"/>
</dbReference>
<dbReference type="InterPro" id="IPR008886">
    <property type="entry name" value="UPF0227/Esterase_YqiA"/>
</dbReference>
<dbReference type="SUPFAM" id="SSF53474">
    <property type="entry name" value="alpha/beta-Hydrolases"/>
    <property type="match status" value="1"/>
</dbReference>
<dbReference type="AlphaFoldDB" id="A0A2T6AKU2"/>
<dbReference type="OrthoDB" id="1438136at2"/>
<name>A0A2T6AKU2_9FLAO</name>
<keyword evidence="2" id="KW-1185">Reference proteome</keyword>
<accession>A0A2T6AKU2</accession>
<gene>
    <name evidence="1" type="ORF">C8P64_0333</name>
</gene>
<evidence type="ECO:0008006" key="3">
    <source>
        <dbReference type="Google" id="ProtNLM"/>
    </source>
</evidence>
<dbReference type="InterPro" id="IPR029058">
    <property type="entry name" value="AB_hydrolase_fold"/>
</dbReference>